<organism evidence="2 3">
    <name type="scientific">Aminithiophilus ramosus</name>
    <dbReference type="NCBI Taxonomy" id="3029084"/>
    <lineage>
        <taxon>Bacteria</taxon>
        <taxon>Thermotogati</taxon>
        <taxon>Synergistota</taxon>
        <taxon>Synergistia</taxon>
        <taxon>Synergistales</taxon>
        <taxon>Aminithiophilaceae</taxon>
        <taxon>Aminithiophilus</taxon>
    </lineage>
</organism>
<dbReference type="RefSeq" id="WP_274372477.1">
    <property type="nucleotide sequence ID" value="NZ_CP072943.1"/>
</dbReference>
<protein>
    <submittedName>
        <fullName evidence="2">Uncharacterized protein</fullName>
    </submittedName>
</protein>
<dbReference type="KEGG" id="aram:KAR29_07975"/>
<evidence type="ECO:0000313" key="3">
    <source>
        <dbReference type="Proteomes" id="UP000671879"/>
    </source>
</evidence>
<keyword evidence="1" id="KW-1133">Transmembrane helix</keyword>
<accession>A0A9Q7AFS1</accession>
<proteinExistence type="predicted"/>
<dbReference type="Proteomes" id="UP000671879">
    <property type="component" value="Chromosome"/>
</dbReference>
<name>A0A9Q7AFS1_9BACT</name>
<keyword evidence="1" id="KW-0812">Transmembrane</keyword>
<evidence type="ECO:0000313" key="2">
    <source>
        <dbReference type="EMBL" id="QTX31325.1"/>
    </source>
</evidence>
<feature type="transmembrane region" description="Helical" evidence="1">
    <location>
        <begin position="15"/>
        <end position="35"/>
    </location>
</feature>
<sequence>MAVQVYSGFGYWNGLSWSLSFLLALLIVLAVTGLGRRDFRSSASSGGSEKAFSQSTMFPPLSLPRSFTERIDFPGGLEERRCTDLVPDQTGVLVLFMALLLIAVLLGGGLR</sequence>
<dbReference type="EMBL" id="CP072943">
    <property type="protein sequence ID" value="QTX31325.1"/>
    <property type="molecule type" value="Genomic_DNA"/>
</dbReference>
<keyword evidence="3" id="KW-1185">Reference proteome</keyword>
<gene>
    <name evidence="2" type="ORF">KAR29_07975</name>
</gene>
<evidence type="ECO:0000256" key="1">
    <source>
        <dbReference type="SAM" id="Phobius"/>
    </source>
</evidence>
<dbReference type="AlphaFoldDB" id="A0A9Q7AFS1"/>
<feature type="transmembrane region" description="Helical" evidence="1">
    <location>
        <begin position="90"/>
        <end position="110"/>
    </location>
</feature>
<keyword evidence="1" id="KW-0472">Membrane</keyword>
<reference evidence="3" key="1">
    <citation type="submission" date="2021-04" db="EMBL/GenBank/DDBJ databases">
        <title>A novel Synergistetes isolate from a pyrite-forming mixed culture.</title>
        <authorList>
            <person name="Bunk B."/>
            <person name="Sproer C."/>
            <person name="Spring S."/>
            <person name="Pester M."/>
        </authorList>
    </citation>
    <scope>NUCLEOTIDE SEQUENCE [LARGE SCALE GENOMIC DNA]</scope>
    <source>
        <strain evidence="3">J.5.4.2-T.3.5.2</strain>
    </source>
</reference>